<dbReference type="Gene3D" id="3.90.1140.10">
    <property type="entry name" value="Cyclic phosphodiesterase"/>
    <property type="match status" value="1"/>
</dbReference>
<comment type="caution">
    <text evidence="1">The sequence shown here is derived from an EMBL/GenBank/DDBJ whole genome shotgun (WGS) entry which is preliminary data.</text>
</comment>
<dbReference type="Proteomes" id="UP000282084">
    <property type="component" value="Unassembled WGS sequence"/>
</dbReference>
<gene>
    <name evidence="1" type="ORF">C8E97_0694</name>
</gene>
<protein>
    <submittedName>
        <fullName evidence="1">2'-5' RNA ligase superfamily protein</fullName>
    </submittedName>
</protein>
<dbReference type="GO" id="GO:0016874">
    <property type="term" value="F:ligase activity"/>
    <property type="evidence" value="ECO:0007669"/>
    <property type="project" value="UniProtKB-KW"/>
</dbReference>
<dbReference type="PANTHER" id="PTHR36039">
    <property type="match status" value="1"/>
</dbReference>
<evidence type="ECO:0000313" key="2">
    <source>
        <dbReference type="Proteomes" id="UP000282084"/>
    </source>
</evidence>
<dbReference type="InterPro" id="IPR009097">
    <property type="entry name" value="Cyclic_Pdiesterase"/>
</dbReference>
<dbReference type="PANTHER" id="PTHR36039:SF2">
    <property type="entry name" value="RNA LIGASE_CYCLIC NUCLEOTIDE PHOSPHODIESTERASE FAMILY PROTEIN"/>
    <property type="match status" value="1"/>
</dbReference>
<keyword evidence="2" id="KW-1185">Reference proteome</keyword>
<dbReference type="SUPFAM" id="SSF55144">
    <property type="entry name" value="LigT-like"/>
    <property type="match status" value="1"/>
</dbReference>
<proteinExistence type="predicted"/>
<evidence type="ECO:0000313" key="1">
    <source>
        <dbReference type="EMBL" id="RKT52189.1"/>
    </source>
</evidence>
<dbReference type="RefSeq" id="WP_246018647.1">
    <property type="nucleotide sequence ID" value="NZ_RBXO01000001.1"/>
</dbReference>
<name>A0A495VS68_9PSEU</name>
<sequence length="173" mass="19009">MNTDVHALVVFFDEEADARVRDLWRKVGATFEYPPHLTFAVAGAIGPKVRAELREDLSRLWVPDLWLHTLGVFATAENVLQLGAVVDGELLAVHSAIHDVLAGRVKDPNAYYLPGNWVPHCTLRHGVDDAALVRAFAAVHPVEPIRAKVREVSVVDTQTGVIDPLRKASTAPR</sequence>
<keyword evidence="1" id="KW-0436">Ligase</keyword>
<dbReference type="EMBL" id="RBXO01000001">
    <property type="protein sequence ID" value="RKT52189.1"/>
    <property type="molecule type" value="Genomic_DNA"/>
</dbReference>
<accession>A0A495VS68</accession>
<dbReference type="Pfam" id="PF13563">
    <property type="entry name" value="2_5_RNA_ligase2"/>
    <property type="match status" value="1"/>
</dbReference>
<dbReference type="AlphaFoldDB" id="A0A495VS68"/>
<reference evidence="1 2" key="1">
    <citation type="submission" date="2018-10" db="EMBL/GenBank/DDBJ databases">
        <title>Sequencing the genomes of 1000 actinobacteria strains.</title>
        <authorList>
            <person name="Klenk H.-P."/>
        </authorList>
    </citation>
    <scope>NUCLEOTIDE SEQUENCE [LARGE SCALE GENOMIC DNA]</scope>
    <source>
        <strain evidence="1 2">DSM 43800</strain>
    </source>
</reference>
<organism evidence="1 2">
    <name type="scientific">Saccharothrix australiensis</name>
    <dbReference type="NCBI Taxonomy" id="2072"/>
    <lineage>
        <taxon>Bacteria</taxon>
        <taxon>Bacillati</taxon>
        <taxon>Actinomycetota</taxon>
        <taxon>Actinomycetes</taxon>
        <taxon>Pseudonocardiales</taxon>
        <taxon>Pseudonocardiaceae</taxon>
        <taxon>Saccharothrix</taxon>
    </lineage>
</organism>